<name>A0A8R1Y568_ONCVO</name>
<dbReference type="GO" id="GO:0016020">
    <property type="term" value="C:membrane"/>
    <property type="evidence" value="ECO:0007669"/>
    <property type="project" value="UniProtKB-SubCell"/>
</dbReference>
<dbReference type="GO" id="GO:0005739">
    <property type="term" value="C:mitochondrion"/>
    <property type="evidence" value="ECO:0007669"/>
    <property type="project" value="TreeGrafter"/>
</dbReference>
<evidence type="ECO:0000256" key="11">
    <source>
        <dbReference type="ARBA" id="ARBA00047433"/>
    </source>
</evidence>
<evidence type="ECO:0000256" key="12">
    <source>
        <dbReference type="SAM" id="Phobius"/>
    </source>
</evidence>
<evidence type="ECO:0000256" key="4">
    <source>
        <dbReference type="ARBA" id="ARBA00022692"/>
    </source>
</evidence>
<keyword evidence="7 12" id="KW-0472">Membrane</keyword>
<dbReference type="InterPro" id="IPR050324">
    <property type="entry name" value="CDP-alcohol_PTase-I"/>
</dbReference>
<keyword evidence="8" id="KW-0594">Phospholipid biosynthesis</keyword>
<evidence type="ECO:0000256" key="2">
    <source>
        <dbReference type="ARBA" id="ARBA00022516"/>
    </source>
</evidence>
<dbReference type="Proteomes" id="UP000024404">
    <property type="component" value="Unassembled WGS sequence"/>
</dbReference>
<dbReference type="InterPro" id="IPR043130">
    <property type="entry name" value="CDP-OH_PTrfase_TM_dom"/>
</dbReference>
<evidence type="ECO:0000256" key="9">
    <source>
        <dbReference type="ARBA" id="ARBA00023264"/>
    </source>
</evidence>
<evidence type="ECO:0000256" key="8">
    <source>
        <dbReference type="ARBA" id="ARBA00023209"/>
    </source>
</evidence>
<protein>
    <recommendedName>
        <fullName evidence="10">cardiolipin synthase (CMP-forming)</fullName>
        <ecNumber evidence="10">2.7.8.41</ecNumber>
    </recommendedName>
</protein>
<dbReference type="GO" id="GO:0043337">
    <property type="term" value="F:cardiolipin synthase (CMP-forming)"/>
    <property type="evidence" value="ECO:0007669"/>
    <property type="project" value="UniProtKB-EC"/>
</dbReference>
<feature type="transmembrane region" description="Helical" evidence="12">
    <location>
        <begin position="98"/>
        <end position="118"/>
    </location>
</feature>
<feature type="transmembrane region" description="Helical" evidence="12">
    <location>
        <begin position="236"/>
        <end position="255"/>
    </location>
</feature>
<comment type="catalytic activity">
    <reaction evidence="11">
        <text>a CDP-1,2-diacyl-sn-glycerol + a 1,2-diacyl-sn-glycero-3-phospho-(1'-sn-glycerol) = a cardiolipin + CMP + H(+)</text>
        <dbReference type="Rhea" id="RHEA:32931"/>
        <dbReference type="ChEBI" id="CHEBI:15378"/>
        <dbReference type="ChEBI" id="CHEBI:58332"/>
        <dbReference type="ChEBI" id="CHEBI:60377"/>
        <dbReference type="ChEBI" id="CHEBI:62237"/>
        <dbReference type="ChEBI" id="CHEBI:64716"/>
        <dbReference type="EC" id="2.7.8.41"/>
    </reaction>
</comment>
<dbReference type="GO" id="GO:0032049">
    <property type="term" value="P:cardiolipin biosynthetic process"/>
    <property type="evidence" value="ECO:0007669"/>
    <property type="project" value="EnsemblMetazoa"/>
</dbReference>
<reference evidence="13" key="2">
    <citation type="submission" date="2022-06" db="UniProtKB">
        <authorList>
            <consortium name="EnsemblMetazoa"/>
        </authorList>
    </citation>
    <scope>IDENTIFICATION</scope>
</reference>
<keyword evidence="2" id="KW-0444">Lipid biosynthesis</keyword>
<dbReference type="Pfam" id="PF01066">
    <property type="entry name" value="CDP-OH_P_transf"/>
    <property type="match status" value="1"/>
</dbReference>
<sequence>MFRRIWPQHLMVCRKALSLAVYPNAVFLPSITFASRFLNSNRSSRICTSQHTAKVKVRLDENQNELRNKIATIPNALSFCRIGLTPVIGYLIVKESFIIALALFTVSGITDWLDGYIARNFRNQSSLFGSIIDPIADKLLVTTLFVTLTYMKLIPLALTTLVILRDVGLIVGGAMIRYKTIEKPITLFRYFSPSISPLQVTPTFVSKVNTAIQMCAIAGSLAAPISGFIDHSFLTYIYFATAATTIYSGFQYAQLTRMKPIKKNRC</sequence>
<evidence type="ECO:0000256" key="5">
    <source>
        <dbReference type="ARBA" id="ARBA00022989"/>
    </source>
</evidence>
<dbReference type="GO" id="GO:0051881">
    <property type="term" value="P:regulation of mitochondrial membrane potential"/>
    <property type="evidence" value="ECO:0007669"/>
    <property type="project" value="EnsemblMetazoa"/>
</dbReference>
<keyword evidence="14" id="KW-1185">Reference proteome</keyword>
<dbReference type="InterPro" id="IPR000462">
    <property type="entry name" value="CDP-OH_P_trans"/>
</dbReference>
<dbReference type="Gene3D" id="1.20.120.1760">
    <property type="match status" value="1"/>
</dbReference>
<dbReference type="GO" id="GO:0042127">
    <property type="term" value="P:regulation of cell population proliferation"/>
    <property type="evidence" value="ECO:0007669"/>
    <property type="project" value="EnsemblMetazoa"/>
</dbReference>
<evidence type="ECO:0000256" key="1">
    <source>
        <dbReference type="ARBA" id="ARBA00004141"/>
    </source>
</evidence>
<evidence type="ECO:0000313" key="13">
    <source>
        <dbReference type="EnsemblMetazoa" id="OVOC6868.1"/>
    </source>
</evidence>
<dbReference type="EMBL" id="CMVM020000181">
    <property type="status" value="NOT_ANNOTATED_CDS"/>
    <property type="molecule type" value="Genomic_DNA"/>
</dbReference>
<organism evidence="13 14">
    <name type="scientific">Onchocerca volvulus</name>
    <dbReference type="NCBI Taxonomy" id="6282"/>
    <lineage>
        <taxon>Eukaryota</taxon>
        <taxon>Metazoa</taxon>
        <taxon>Ecdysozoa</taxon>
        <taxon>Nematoda</taxon>
        <taxon>Chromadorea</taxon>
        <taxon>Rhabditida</taxon>
        <taxon>Spirurina</taxon>
        <taxon>Spiruromorpha</taxon>
        <taxon>Filarioidea</taxon>
        <taxon>Onchocercidae</taxon>
        <taxon>Onchocerca</taxon>
    </lineage>
</organism>
<comment type="subcellular location">
    <subcellularLocation>
        <location evidence="1">Membrane</location>
        <topology evidence="1">Multi-pass membrane protein</topology>
    </subcellularLocation>
</comment>
<accession>A0A8R1Y568</accession>
<evidence type="ECO:0000256" key="10">
    <source>
        <dbReference type="ARBA" id="ARBA00039001"/>
    </source>
</evidence>
<dbReference type="EnsemblMetazoa" id="OVOC6868.1">
    <property type="protein sequence ID" value="OVOC6868.1"/>
    <property type="gene ID" value="WBGene00243677"/>
</dbReference>
<evidence type="ECO:0000256" key="6">
    <source>
        <dbReference type="ARBA" id="ARBA00023098"/>
    </source>
</evidence>
<keyword evidence="3" id="KW-0808">Transferase</keyword>
<evidence type="ECO:0000256" key="7">
    <source>
        <dbReference type="ARBA" id="ARBA00023136"/>
    </source>
</evidence>
<proteinExistence type="predicted"/>
<keyword evidence="5 12" id="KW-1133">Transmembrane helix</keyword>
<keyword evidence="4 12" id="KW-0812">Transmembrane</keyword>
<evidence type="ECO:0000313" key="14">
    <source>
        <dbReference type="Proteomes" id="UP000024404"/>
    </source>
</evidence>
<dbReference type="PANTHER" id="PTHR14269">
    <property type="entry name" value="CDP-DIACYLGLYCEROL--GLYCEROL-3-PHOSPHATE 3-PHOSPHATIDYLTRANSFERASE-RELATED"/>
    <property type="match status" value="1"/>
</dbReference>
<dbReference type="OMA" id="KRFNMAS"/>
<evidence type="ECO:0000256" key="3">
    <source>
        <dbReference type="ARBA" id="ARBA00022679"/>
    </source>
</evidence>
<dbReference type="PANTHER" id="PTHR14269:SF60">
    <property type="entry name" value="CARDIOLIPIN SYNTHASE (CMP-FORMING)"/>
    <property type="match status" value="1"/>
</dbReference>
<dbReference type="AlphaFoldDB" id="A0A8R1Y568"/>
<reference evidence="14" key="1">
    <citation type="submission" date="2013-10" db="EMBL/GenBank/DDBJ databases">
        <title>Genome sequencing of Onchocerca volvulus.</title>
        <authorList>
            <person name="Cotton J."/>
            <person name="Tsai J."/>
            <person name="Stanley E."/>
            <person name="Tracey A."/>
            <person name="Holroyd N."/>
            <person name="Lustigman S."/>
            <person name="Berriman M."/>
        </authorList>
    </citation>
    <scope>NUCLEOTIDE SEQUENCE</scope>
</reference>
<keyword evidence="6" id="KW-0443">Lipid metabolism</keyword>
<keyword evidence="9" id="KW-1208">Phospholipid metabolism</keyword>
<dbReference type="EC" id="2.7.8.41" evidence="10"/>